<protein>
    <submittedName>
        <fullName evidence="1">Uncharacterized protein</fullName>
    </submittedName>
</protein>
<accession>A0A8S5RBC7</accession>
<proteinExistence type="predicted"/>
<name>A0A8S5RBC7_9VIRU</name>
<sequence length="36" mass="4026">MIFLSIKSKIFVSSLYLSDTLISTLIPPGVILRFLV</sequence>
<organism evidence="1">
    <name type="scientific">virus sp. ctLl75</name>
    <dbReference type="NCBI Taxonomy" id="2828249"/>
    <lineage>
        <taxon>Viruses</taxon>
    </lineage>
</organism>
<evidence type="ECO:0000313" key="1">
    <source>
        <dbReference type="EMBL" id="DAE28377.1"/>
    </source>
</evidence>
<reference evidence="1" key="1">
    <citation type="journal article" date="2021" name="Proc. Natl. Acad. Sci. U.S.A.">
        <title>A Catalog of Tens of Thousands of Viruses from Human Metagenomes Reveals Hidden Associations with Chronic Diseases.</title>
        <authorList>
            <person name="Tisza M.J."/>
            <person name="Buck C.B."/>
        </authorList>
    </citation>
    <scope>NUCLEOTIDE SEQUENCE</scope>
    <source>
        <strain evidence="1">CtLl75</strain>
    </source>
</reference>
<dbReference type="EMBL" id="BK059085">
    <property type="protein sequence ID" value="DAE28377.1"/>
    <property type="molecule type" value="Genomic_DNA"/>
</dbReference>